<name>A0ABT2G155_9BACT</name>
<accession>A0ABT2G155</accession>
<keyword evidence="2" id="KW-1185">Reference proteome</keyword>
<evidence type="ECO:0000313" key="2">
    <source>
        <dbReference type="Proteomes" id="UP001206788"/>
    </source>
</evidence>
<organism evidence="1 2">
    <name type="scientific">Algoriphagus limi</name>
    <dbReference type="NCBI Taxonomy" id="2975273"/>
    <lineage>
        <taxon>Bacteria</taxon>
        <taxon>Pseudomonadati</taxon>
        <taxon>Bacteroidota</taxon>
        <taxon>Cytophagia</taxon>
        <taxon>Cytophagales</taxon>
        <taxon>Cyclobacteriaceae</taxon>
        <taxon>Algoriphagus</taxon>
    </lineage>
</organism>
<comment type="caution">
    <text evidence="1">The sequence shown here is derived from an EMBL/GenBank/DDBJ whole genome shotgun (WGS) entry which is preliminary data.</text>
</comment>
<dbReference type="RefSeq" id="WP_259412592.1">
    <property type="nucleotide sequence ID" value="NZ_JANWGH010000001.1"/>
</dbReference>
<gene>
    <name evidence="1" type="ORF">NY014_00625</name>
</gene>
<evidence type="ECO:0008006" key="3">
    <source>
        <dbReference type="Google" id="ProtNLM"/>
    </source>
</evidence>
<protein>
    <recommendedName>
        <fullName evidence="3">SMI1 / KNR4 family (SUKH-1)</fullName>
    </recommendedName>
</protein>
<sequence length="135" mass="15349">MNLFNQTVPLDSFFSDLIKDLAIQNELKAGLGDQIGNSIINQLLEGIPFEGIEGNWYDLISDFIHNEAKEVETILGEGSYGEFPISVLNYGPVFWIEAQEFDSIGYFRSKDDAVSCAEWEYMEYLEGDNEEDNED</sequence>
<dbReference type="Proteomes" id="UP001206788">
    <property type="component" value="Unassembled WGS sequence"/>
</dbReference>
<dbReference type="EMBL" id="JANWGH010000001">
    <property type="protein sequence ID" value="MCS5488909.1"/>
    <property type="molecule type" value="Genomic_DNA"/>
</dbReference>
<evidence type="ECO:0000313" key="1">
    <source>
        <dbReference type="EMBL" id="MCS5488909.1"/>
    </source>
</evidence>
<reference evidence="1 2" key="1">
    <citation type="submission" date="2022-08" db="EMBL/GenBank/DDBJ databases">
        <title>Algoriphagus sp. CAU 1643 isolated from mud.</title>
        <authorList>
            <person name="Kim W."/>
        </authorList>
    </citation>
    <scope>NUCLEOTIDE SEQUENCE [LARGE SCALE GENOMIC DNA]</scope>
    <source>
        <strain evidence="1 2">CAU 1643</strain>
    </source>
</reference>
<proteinExistence type="predicted"/>